<gene>
    <name evidence="1" type="ORF">XsacCFBP4641_14345</name>
</gene>
<sequence>MKEYEVGFMSGRAAFVVIPGMTMTTLPDELFCPLAAGPYEGEDCRDVLAMAIGWWQVQLREIEHAATA</sequence>
<dbReference type="AlphaFoldDB" id="A0A2P5Z1L5"/>
<name>A0A2P5Z1L5_9XANT</name>
<dbReference type="EMBL" id="MDEK01000013">
    <property type="protein sequence ID" value="PPU81407.1"/>
    <property type="molecule type" value="Genomic_DNA"/>
</dbReference>
<dbReference type="Proteomes" id="UP000247346">
    <property type="component" value="Unassembled WGS sequence"/>
</dbReference>
<reference evidence="1 2" key="1">
    <citation type="submission" date="2016-08" db="EMBL/GenBank/DDBJ databases">
        <authorList>
            <person name="Seilhamer J.J."/>
        </authorList>
    </citation>
    <scope>NUCLEOTIDE SEQUENCE [LARGE SCALE GENOMIC DNA]</scope>
    <source>
        <strain evidence="1 2">CFBP4641</strain>
    </source>
</reference>
<comment type="caution">
    <text evidence="1">The sequence shown here is derived from an EMBL/GenBank/DDBJ whole genome shotgun (WGS) entry which is preliminary data.</text>
</comment>
<evidence type="ECO:0000313" key="1">
    <source>
        <dbReference type="EMBL" id="PPU81407.1"/>
    </source>
</evidence>
<proteinExistence type="predicted"/>
<evidence type="ECO:0000313" key="2">
    <source>
        <dbReference type="Proteomes" id="UP000247346"/>
    </source>
</evidence>
<organism evidence="1 2">
    <name type="scientific">Xanthomonas sacchari</name>
    <dbReference type="NCBI Taxonomy" id="56458"/>
    <lineage>
        <taxon>Bacteria</taxon>
        <taxon>Pseudomonadati</taxon>
        <taxon>Pseudomonadota</taxon>
        <taxon>Gammaproteobacteria</taxon>
        <taxon>Lysobacterales</taxon>
        <taxon>Lysobacteraceae</taxon>
        <taxon>Xanthomonas</taxon>
    </lineage>
</organism>
<accession>A0A2P5Z1L5</accession>
<protein>
    <submittedName>
        <fullName evidence="1">Uncharacterized protein</fullName>
    </submittedName>
</protein>